<organism evidence="2 3">
    <name type="scientific">Pleurodeles waltl</name>
    <name type="common">Iberian ribbed newt</name>
    <dbReference type="NCBI Taxonomy" id="8319"/>
    <lineage>
        <taxon>Eukaryota</taxon>
        <taxon>Metazoa</taxon>
        <taxon>Chordata</taxon>
        <taxon>Craniata</taxon>
        <taxon>Vertebrata</taxon>
        <taxon>Euteleostomi</taxon>
        <taxon>Amphibia</taxon>
        <taxon>Batrachia</taxon>
        <taxon>Caudata</taxon>
        <taxon>Salamandroidea</taxon>
        <taxon>Salamandridae</taxon>
        <taxon>Pleurodelinae</taxon>
        <taxon>Pleurodeles</taxon>
    </lineage>
</organism>
<keyword evidence="3" id="KW-1185">Reference proteome</keyword>
<sequence length="105" mass="11580">MLLEPVSRGPGEASYPGAPACGTELLQPDKLGERCVRRAQSWVSLPCSRYRCLEPPSTLSPATRKLTGCVLSKLPTKESYLNCLDGLEHHAVRNPELHLRSQPTR</sequence>
<accession>A0AAV7RW62</accession>
<dbReference type="EMBL" id="JANPWB010000009">
    <property type="protein sequence ID" value="KAJ1157056.1"/>
    <property type="molecule type" value="Genomic_DNA"/>
</dbReference>
<dbReference type="Proteomes" id="UP001066276">
    <property type="component" value="Chromosome 5"/>
</dbReference>
<gene>
    <name evidence="2" type="ORF">NDU88_009771</name>
</gene>
<name>A0AAV7RW62_PLEWA</name>
<evidence type="ECO:0000313" key="3">
    <source>
        <dbReference type="Proteomes" id="UP001066276"/>
    </source>
</evidence>
<protein>
    <submittedName>
        <fullName evidence="2">Uncharacterized protein</fullName>
    </submittedName>
</protein>
<proteinExistence type="predicted"/>
<evidence type="ECO:0000256" key="1">
    <source>
        <dbReference type="SAM" id="MobiDB-lite"/>
    </source>
</evidence>
<comment type="caution">
    <text evidence="2">The sequence shown here is derived from an EMBL/GenBank/DDBJ whole genome shotgun (WGS) entry which is preliminary data.</text>
</comment>
<evidence type="ECO:0000313" key="2">
    <source>
        <dbReference type="EMBL" id="KAJ1157056.1"/>
    </source>
</evidence>
<feature type="region of interest" description="Disordered" evidence="1">
    <location>
        <begin position="1"/>
        <end position="20"/>
    </location>
</feature>
<reference evidence="2" key="1">
    <citation type="journal article" date="2022" name="bioRxiv">
        <title>Sequencing and chromosome-scale assembly of the giantPleurodeles waltlgenome.</title>
        <authorList>
            <person name="Brown T."/>
            <person name="Elewa A."/>
            <person name="Iarovenko S."/>
            <person name="Subramanian E."/>
            <person name="Araus A.J."/>
            <person name="Petzold A."/>
            <person name="Susuki M."/>
            <person name="Suzuki K.-i.T."/>
            <person name="Hayashi T."/>
            <person name="Toyoda A."/>
            <person name="Oliveira C."/>
            <person name="Osipova E."/>
            <person name="Leigh N.D."/>
            <person name="Simon A."/>
            <person name="Yun M.H."/>
        </authorList>
    </citation>
    <scope>NUCLEOTIDE SEQUENCE</scope>
    <source>
        <strain evidence="2">20211129_DDA</strain>
        <tissue evidence="2">Liver</tissue>
    </source>
</reference>
<dbReference type="AlphaFoldDB" id="A0AAV7RW62"/>